<dbReference type="AlphaFoldDB" id="Q47L70"/>
<dbReference type="HOGENOM" id="CLU_2107840_0_0_11"/>
<evidence type="ECO:0008006" key="2">
    <source>
        <dbReference type="Google" id="ProtNLM"/>
    </source>
</evidence>
<accession>Q47L70</accession>
<dbReference type="OrthoDB" id="3436959at2"/>
<organism evidence="1">
    <name type="scientific">Thermobifida fusca (strain YX)</name>
    <dbReference type="NCBI Taxonomy" id="269800"/>
    <lineage>
        <taxon>Bacteria</taxon>
        <taxon>Bacillati</taxon>
        <taxon>Actinomycetota</taxon>
        <taxon>Actinomycetes</taxon>
        <taxon>Streptosporangiales</taxon>
        <taxon>Nocardiopsidaceae</taxon>
        <taxon>Thermobifida</taxon>
    </lineage>
</organism>
<dbReference type="RefSeq" id="WP_011293192.1">
    <property type="nucleotide sequence ID" value="NC_007333.1"/>
</dbReference>
<gene>
    <name evidence="1" type="ordered locus">Tfu_2769</name>
</gene>
<name>Q47L70_THEFY</name>
<dbReference type="KEGG" id="tfu:Tfu_2769"/>
<protein>
    <recommendedName>
        <fullName evidence="2">Ribosomal protein L7/L12 C-terminal domain-containing protein</fullName>
    </recommendedName>
</protein>
<proteinExistence type="predicted"/>
<evidence type="ECO:0000313" key="1">
    <source>
        <dbReference type="EMBL" id="AAZ56802.1"/>
    </source>
</evidence>
<sequence>MSMLLMLVSLLGAVLVMAVGIALVRWGAEYRGGRAFDADGIEPLPEGNGIGGYWPLVEDSTGHEPVLAPHILSRVRDLVREGREAEAVEMVREATGMDVYRAREAVALVRRNTEG</sequence>
<reference evidence="1" key="1">
    <citation type="submission" date="2005-07" db="EMBL/GenBank/DDBJ databases">
        <title>Complete sequence of Thermobifida fusca YX.</title>
        <authorList>
            <consortium name="US DOE Joint Genome Institute"/>
            <person name="Copeland A."/>
            <person name="Lucas S."/>
            <person name="Lapidus A."/>
            <person name="Barry K."/>
            <person name="Detter J.C."/>
            <person name="Glavina T."/>
            <person name="Hammon N."/>
            <person name="Israni S."/>
            <person name="Pitluck S."/>
            <person name="Di Bartolo G."/>
            <person name="Chain P."/>
            <person name="Schmutz J."/>
            <person name="Larimer F."/>
            <person name="Land M."/>
            <person name="Lykidis A."/>
            <person name="Richardson P."/>
        </authorList>
    </citation>
    <scope>NUCLEOTIDE SEQUENCE</scope>
    <source>
        <strain evidence="1">YX</strain>
    </source>
</reference>
<dbReference type="EMBL" id="CP000088">
    <property type="protein sequence ID" value="AAZ56802.1"/>
    <property type="molecule type" value="Genomic_DNA"/>
</dbReference>